<dbReference type="Proteomes" id="UP000214689">
    <property type="component" value="Chromosome"/>
</dbReference>
<dbReference type="EMBL" id="CP016199">
    <property type="protein sequence ID" value="ASS37176.1"/>
    <property type="molecule type" value="Genomic_DNA"/>
</dbReference>
<dbReference type="CDD" id="cd24011">
    <property type="entry name" value="ASKHA_NBD_BK"/>
    <property type="match status" value="1"/>
</dbReference>
<evidence type="ECO:0000313" key="12">
    <source>
        <dbReference type="Proteomes" id="UP000214689"/>
    </source>
</evidence>
<keyword evidence="7 9" id="KW-0067">ATP-binding</keyword>
<accession>A0A223AQE7</accession>
<evidence type="ECO:0000313" key="11">
    <source>
        <dbReference type="EMBL" id="ASS37176.1"/>
    </source>
</evidence>
<keyword evidence="6 9" id="KW-0418">Kinase</keyword>
<dbReference type="GO" id="GO:0008776">
    <property type="term" value="F:acetate kinase activity"/>
    <property type="evidence" value="ECO:0007669"/>
    <property type="project" value="TreeGrafter"/>
</dbReference>
<keyword evidence="3 9" id="KW-0963">Cytoplasm</keyword>
<keyword evidence="4 9" id="KW-0808">Transferase</keyword>
<reference evidence="12" key="1">
    <citation type="submission" date="2016-05" db="EMBL/GenBank/DDBJ databases">
        <authorList>
            <person name="Holder M.E."/>
            <person name="Ajami N.J."/>
            <person name="Petrosino J.F."/>
        </authorList>
    </citation>
    <scope>NUCLEOTIDE SEQUENCE [LARGE SCALE GENOMIC DNA]</scope>
    <source>
        <strain evidence="12">ATCC 700696</strain>
    </source>
</reference>
<evidence type="ECO:0000256" key="2">
    <source>
        <dbReference type="ARBA" id="ARBA00008748"/>
    </source>
</evidence>
<evidence type="ECO:0000256" key="7">
    <source>
        <dbReference type="ARBA" id="ARBA00022840"/>
    </source>
</evidence>
<dbReference type="GO" id="GO:0047761">
    <property type="term" value="F:butyrate kinase activity"/>
    <property type="evidence" value="ECO:0007669"/>
    <property type="project" value="UniProtKB-UniRule"/>
</dbReference>
<dbReference type="PANTHER" id="PTHR21060:SF3">
    <property type="entry name" value="BUTYRATE KINASE 2-RELATED"/>
    <property type="match status" value="1"/>
</dbReference>
<dbReference type="Gene3D" id="3.30.420.40">
    <property type="match status" value="2"/>
</dbReference>
<comment type="subcellular location">
    <subcellularLocation>
        <location evidence="1 9">Cytoplasm</location>
    </subcellularLocation>
</comment>
<name>A0A223AQE7_9FIRM</name>
<dbReference type="InterPro" id="IPR043129">
    <property type="entry name" value="ATPase_NBD"/>
</dbReference>
<protein>
    <recommendedName>
        <fullName evidence="9">Probable butyrate kinase</fullName>
        <shortName evidence="9">BK</shortName>
        <ecNumber evidence="9">2.7.2.7</ecNumber>
    </recommendedName>
    <alternativeName>
        <fullName evidence="9">Branched-chain carboxylic acid kinase</fullName>
    </alternativeName>
</protein>
<dbReference type="EC" id="2.7.2.7" evidence="9"/>
<gene>
    <name evidence="9" type="primary">buk</name>
    <name evidence="11" type="ORF">AXF17_00920</name>
</gene>
<comment type="catalytic activity">
    <reaction evidence="8 9">
        <text>butanoate + ATP = butanoyl phosphate + ADP</text>
        <dbReference type="Rhea" id="RHEA:13585"/>
        <dbReference type="ChEBI" id="CHEBI:17968"/>
        <dbReference type="ChEBI" id="CHEBI:30616"/>
        <dbReference type="ChEBI" id="CHEBI:58079"/>
        <dbReference type="ChEBI" id="CHEBI:456216"/>
        <dbReference type="EC" id="2.7.2.7"/>
    </reaction>
</comment>
<dbReference type="InterPro" id="IPR011245">
    <property type="entry name" value="Butyrate_kin"/>
</dbReference>
<dbReference type="RefSeq" id="WP_157682509.1">
    <property type="nucleotide sequence ID" value="NZ_CP016199.1"/>
</dbReference>
<dbReference type="PROSITE" id="PS01075">
    <property type="entry name" value="ACETATE_KINASE_1"/>
    <property type="match status" value="1"/>
</dbReference>
<dbReference type="GO" id="GO:0006083">
    <property type="term" value="P:acetate metabolic process"/>
    <property type="evidence" value="ECO:0007669"/>
    <property type="project" value="TreeGrafter"/>
</dbReference>
<dbReference type="NCBIfam" id="NF002834">
    <property type="entry name" value="PRK03011.1-5"/>
    <property type="match status" value="1"/>
</dbReference>
<evidence type="ECO:0000256" key="1">
    <source>
        <dbReference type="ARBA" id="ARBA00004496"/>
    </source>
</evidence>
<evidence type="ECO:0000256" key="3">
    <source>
        <dbReference type="ARBA" id="ARBA00022490"/>
    </source>
</evidence>
<keyword evidence="5 9" id="KW-0547">Nucleotide-binding</keyword>
<proteinExistence type="inferred from homology"/>
<evidence type="ECO:0000256" key="9">
    <source>
        <dbReference type="HAMAP-Rule" id="MF_00542"/>
    </source>
</evidence>
<evidence type="ECO:0000256" key="6">
    <source>
        <dbReference type="ARBA" id="ARBA00022777"/>
    </source>
</evidence>
<evidence type="ECO:0000256" key="5">
    <source>
        <dbReference type="ARBA" id="ARBA00022741"/>
    </source>
</evidence>
<sequence length="381" mass="41396">MSKERILVLNLGSTSSKIAVYDDAQEVFKETIRHTQEEMAQFDDVLEQFSFRNEKVREALENNGIGVNTLTAVCSRGGNIIACPHGAIGIDQEMIDYLTRPEDTAKHASLLGSMIAFDLKKEFGIPACIYDAIGTDEMQAVARVSGVPEIPRYTVGHTLNTRAMAIKCADEVLKKPFDDCTFIVAHMGGGSSIRLYHKGVNIDCVNDDEGNFSPERGGSVSCKDLVNYCFTSGEDAKTVMKKFHGAGGLKAHLNTTDAIEVEKMIEAGSEYAKVVYEAMAYGIAKDIAKLSAPVAGKVDRIILTGGVAYSKFLTDIIKGMVSWIAPVEMMPGEFEMEALAGGALRVLKGEEKLQNFGEIKATAVDRIRICKGVEPYTTPAK</sequence>
<dbReference type="GO" id="GO:0005524">
    <property type="term" value="F:ATP binding"/>
    <property type="evidence" value="ECO:0007669"/>
    <property type="project" value="UniProtKB-KW"/>
</dbReference>
<dbReference type="PANTHER" id="PTHR21060">
    <property type="entry name" value="ACETATE KINASE"/>
    <property type="match status" value="1"/>
</dbReference>
<dbReference type="PRINTS" id="PR00471">
    <property type="entry name" value="ACETATEKNASE"/>
</dbReference>
<dbReference type="InterPro" id="IPR000890">
    <property type="entry name" value="Aliphatic_acid_kin_short-chain"/>
</dbReference>
<dbReference type="HAMAP" id="MF_00542">
    <property type="entry name" value="Butyrate_kinase"/>
    <property type="match status" value="1"/>
</dbReference>
<evidence type="ECO:0000256" key="10">
    <source>
        <dbReference type="RuleBase" id="RU003835"/>
    </source>
</evidence>
<dbReference type="PIRSF" id="PIRSF036458">
    <property type="entry name" value="Butyrate_kin"/>
    <property type="match status" value="1"/>
</dbReference>
<dbReference type="InterPro" id="IPR023865">
    <property type="entry name" value="Aliphatic_acid_kinase_CS"/>
</dbReference>
<keyword evidence="12" id="KW-1185">Reference proteome</keyword>
<comment type="similarity">
    <text evidence="2 9 10">Belongs to the acetokinase family.</text>
</comment>
<dbReference type="NCBIfam" id="TIGR02707">
    <property type="entry name" value="butyr_kinase"/>
    <property type="match status" value="1"/>
</dbReference>
<dbReference type="OrthoDB" id="9771859at2"/>
<dbReference type="Pfam" id="PF00871">
    <property type="entry name" value="Acetate_kinase"/>
    <property type="match status" value="1"/>
</dbReference>
<evidence type="ECO:0000256" key="8">
    <source>
        <dbReference type="ARBA" id="ARBA00048596"/>
    </source>
</evidence>
<evidence type="ECO:0000256" key="4">
    <source>
        <dbReference type="ARBA" id="ARBA00022679"/>
    </source>
</evidence>
<dbReference type="AlphaFoldDB" id="A0A223AQE7"/>
<organism evidence="11 12">
    <name type="scientific">Mogibacterium pumilum</name>
    <dbReference type="NCBI Taxonomy" id="86332"/>
    <lineage>
        <taxon>Bacteria</taxon>
        <taxon>Bacillati</taxon>
        <taxon>Bacillota</taxon>
        <taxon>Clostridia</taxon>
        <taxon>Peptostreptococcales</taxon>
        <taxon>Anaerovoracaceae</taxon>
        <taxon>Mogibacterium</taxon>
    </lineage>
</organism>
<dbReference type="GO" id="GO:0005737">
    <property type="term" value="C:cytoplasm"/>
    <property type="evidence" value="ECO:0007669"/>
    <property type="project" value="UniProtKB-SubCell"/>
</dbReference>
<dbReference type="SUPFAM" id="SSF53067">
    <property type="entry name" value="Actin-like ATPase domain"/>
    <property type="match status" value="2"/>
</dbReference>